<proteinExistence type="predicted"/>
<protein>
    <submittedName>
        <fullName evidence="2">Uncharacterized protein</fullName>
    </submittedName>
</protein>
<feature type="compositionally biased region" description="Acidic residues" evidence="1">
    <location>
        <begin position="69"/>
        <end position="84"/>
    </location>
</feature>
<evidence type="ECO:0000313" key="3">
    <source>
        <dbReference type="Proteomes" id="UP000005845"/>
    </source>
</evidence>
<dbReference type="EMBL" id="BAFC01000112">
    <property type="protein sequence ID" value="GAB40660.1"/>
    <property type="molecule type" value="Genomic_DNA"/>
</dbReference>
<dbReference type="AlphaFoldDB" id="H5U4K2"/>
<accession>H5U4K2</accession>
<evidence type="ECO:0000256" key="1">
    <source>
        <dbReference type="SAM" id="MobiDB-lite"/>
    </source>
</evidence>
<feature type="region of interest" description="Disordered" evidence="1">
    <location>
        <begin position="54"/>
        <end position="104"/>
    </location>
</feature>
<feature type="compositionally biased region" description="Low complexity" evidence="1">
    <location>
        <begin position="85"/>
        <end position="95"/>
    </location>
</feature>
<comment type="caution">
    <text evidence="2">The sequence shown here is derived from an EMBL/GenBank/DDBJ whole genome shotgun (WGS) entry which is preliminary data.</text>
</comment>
<gene>
    <name evidence="2" type="ORF">GOSPT_114_00020</name>
</gene>
<organism evidence="2 3">
    <name type="scientific">Gordonia sputi NBRC 100414</name>
    <dbReference type="NCBI Taxonomy" id="1089453"/>
    <lineage>
        <taxon>Bacteria</taxon>
        <taxon>Bacillati</taxon>
        <taxon>Actinomycetota</taxon>
        <taxon>Actinomycetes</taxon>
        <taxon>Mycobacteriales</taxon>
        <taxon>Gordoniaceae</taxon>
        <taxon>Gordonia</taxon>
    </lineage>
</organism>
<keyword evidence="3" id="KW-1185">Reference proteome</keyword>
<evidence type="ECO:0000313" key="2">
    <source>
        <dbReference type="EMBL" id="GAB40660.1"/>
    </source>
</evidence>
<name>H5U4K2_9ACTN</name>
<dbReference type="Proteomes" id="UP000005845">
    <property type="component" value="Unassembled WGS sequence"/>
</dbReference>
<sequence length="104" mass="11641">MLECRTAGAGGCRGSVGFRSRHLLLSVEVMSTRGYRRDIGRSCQAMVRIRLPRYEVCDDGTSSTRHDPDDDDPDDDDPDDDDQTDTIQTDTIHTTTRQHGKQGK</sequence>
<reference evidence="2 3" key="1">
    <citation type="submission" date="2012-02" db="EMBL/GenBank/DDBJ databases">
        <title>Whole genome shotgun sequence of Gordonia sputi NBRC 100414.</title>
        <authorList>
            <person name="Yoshida I."/>
            <person name="Hosoyama A."/>
            <person name="Tsuchikane K."/>
            <person name="Katsumata H."/>
            <person name="Yamazaki S."/>
            <person name="Fujita N."/>
        </authorList>
    </citation>
    <scope>NUCLEOTIDE SEQUENCE [LARGE SCALE GENOMIC DNA]</scope>
    <source>
        <strain evidence="2 3">NBRC 100414</strain>
    </source>
</reference>